<comment type="similarity">
    <text evidence="1">Belongs to the DNA photolyase class-1 family.</text>
</comment>
<name>A0A8H8U0V8_9HELO</name>
<reference evidence="8 9" key="1">
    <citation type="submission" date="2018-05" db="EMBL/GenBank/DDBJ databases">
        <title>Genome sequencing and assembly of the regulated plant pathogen Lachnellula willkommii and related sister species for the development of diagnostic species identification markers.</title>
        <authorList>
            <person name="Giroux E."/>
            <person name="Bilodeau G."/>
        </authorList>
    </citation>
    <scope>NUCLEOTIDE SEQUENCE [LARGE SCALE GENOMIC DNA]</scope>
    <source>
        <strain evidence="8 9">CBS 185.66</strain>
    </source>
</reference>
<organism evidence="8 9">
    <name type="scientific">Lachnellula hyalina</name>
    <dbReference type="NCBI Taxonomy" id="1316788"/>
    <lineage>
        <taxon>Eukaryota</taxon>
        <taxon>Fungi</taxon>
        <taxon>Dikarya</taxon>
        <taxon>Ascomycota</taxon>
        <taxon>Pezizomycotina</taxon>
        <taxon>Leotiomycetes</taxon>
        <taxon>Helotiales</taxon>
        <taxon>Lachnaceae</taxon>
        <taxon>Lachnellula</taxon>
    </lineage>
</organism>
<dbReference type="Gene3D" id="1.10.579.10">
    <property type="entry name" value="DNA Cyclobutane Dipyrimidine Photolyase, subunit A, domain 3"/>
    <property type="match status" value="1"/>
</dbReference>
<evidence type="ECO:0000256" key="6">
    <source>
        <dbReference type="SAM" id="MobiDB-lite"/>
    </source>
</evidence>
<dbReference type="InterPro" id="IPR036134">
    <property type="entry name" value="Crypto/Photolyase_FAD-like_sf"/>
</dbReference>
<evidence type="ECO:0000256" key="5">
    <source>
        <dbReference type="PIRSR" id="PIRSR602081-2"/>
    </source>
</evidence>
<feature type="binding site" evidence="4">
    <location>
        <begin position="320"/>
        <end position="327"/>
    </location>
    <ligand>
        <name>FAD</name>
        <dbReference type="ChEBI" id="CHEBI:57692"/>
    </ligand>
</feature>
<dbReference type="PROSITE" id="PS51645">
    <property type="entry name" value="PHR_CRY_ALPHA_BETA"/>
    <property type="match status" value="1"/>
</dbReference>
<dbReference type="InterPro" id="IPR036155">
    <property type="entry name" value="Crypto/Photolyase_N_sf"/>
</dbReference>
<dbReference type="GO" id="GO:0071949">
    <property type="term" value="F:FAD binding"/>
    <property type="evidence" value="ECO:0007669"/>
    <property type="project" value="TreeGrafter"/>
</dbReference>
<evidence type="ECO:0000259" key="7">
    <source>
        <dbReference type="PROSITE" id="PS51645"/>
    </source>
</evidence>
<dbReference type="GeneID" id="41981630"/>
<feature type="binding site" evidence="4">
    <location>
        <begin position="276"/>
        <end position="280"/>
    </location>
    <ligand>
        <name>FAD</name>
        <dbReference type="ChEBI" id="CHEBI:57692"/>
    </ligand>
</feature>
<feature type="region of interest" description="Disordered" evidence="6">
    <location>
        <begin position="578"/>
        <end position="613"/>
    </location>
</feature>
<dbReference type="AlphaFoldDB" id="A0A8H8U0V8"/>
<evidence type="ECO:0000256" key="3">
    <source>
        <dbReference type="ARBA" id="ARBA00022827"/>
    </source>
</evidence>
<dbReference type="OrthoDB" id="435881at2759"/>
<protein>
    <submittedName>
        <fullName evidence="8">Cryptochrome-2</fullName>
    </submittedName>
</protein>
<dbReference type="EMBL" id="QGMH01000019">
    <property type="protein sequence ID" value="TVY29368.1"/>
    <property type="molecule type" value="Genomic_DNA"/>
</dbReference>
<dbReference type="InterPro" id="IPR005101">
    <property type="entry name" value="Cryptochr/Photolyase_FAD-bd"/>
</dbReference>
<feature type="site" description="Electron transfer via tryptophanyl radical" evidence="5">
    <location>
        <position position="352"/>
    </location>
</feature>
<dbReference type="InterPro" id="IPR006050">
    <property type="entry name" value="DNA_photolyase_N"/>
</dbReference>
<dbReference type="GO" id="GO:0043153">
    <property type="term" value="P:entrainment of circadian clock by photoperiod"/>
    <property type="evidence" value="ECO:0007669"/>
    <property type="project" value="TreeGrafter"/>
</dbReference>
<evidence type="ECO:0000313" key="9">
    <source>
        <dbReference type="Proteomes" id="UP000431533"/>
    </source>
</evidence>
<dbReference type="Gene3D" id="1.25.40.80">
    <property type="match status" value="1"/>
</dbReference>
<feature type="site" description="Electron transfer via tryptophanyl radical" evidence="5">
    <location>
        <position position="455"/>
    </location>
</feature>
<dbReference type="Gene3D" id="3.40.50.620">
    <property type="entry name" value="HUPs"/>
    <property type="match status" value="1"/>
</dbReference>
<comment type="caution">
    <text evidence="8">The sequence shown here is derived from an EMBL/GenBank/DDBJ whole genome shotgun (WGS) entry which is preliminary data.</text>
</comment>
<dbReference type="SUPFAM" id="SSF48173">
    <property type="entry name" value="Cryptochrome/photolyase FAD-binding domain"/>
    <property type="match status" value="1"/>
</dbReference>
<sequence length="613" mass="69787">MAKTRVIYWFRTDLRLHDSPALRAALDLNAEAFWPIWTWDPHYVYKTRVGVNRWQFLIDCQNDLSKSITRLNPNSKLFLMREAPQTLFPKLFRAWKITHLVFEKDTDPYARARDAVVMEAAKEAGVEVIVRYGRTLWDSDELVKKNGNKPTMSIKQVEAAGPKIGPVPKPIPAPNSMPDPGETTLNFEREVPEQHPDLNEGCREKKDKSYEKIAGPNGDFAVPTLAELGFPPATTPHRGGESIALCSLHKTTSNATYTATFQKPKTAPTAFSPQSTTLLSPHLHFGTLSVRQFYWDVQDVLSSYKGKEKASTPPTSLIGQLLFRDMYFGAQAHLGHAFSSTLHNPKCRFIPWQLSNAPTPTTTPPSNPASTSTYTIDSPQAEAWFQRWKYGRTGFPWIDALMRQLRQEGWIHHLGRHAVACFLTRGGCYVSWERGAEVFEEWLIDHEEACNIGNWQWLSCTAFFAQYYRIYSPVAFGKGWDQHGAFVRRYVPELGTLDEKWIYEPWKAPEEELRRAGVRIEGDGASGSGEEEGVYPQPMFDFAERRTICLEKMKKAYAVGLYGDDHRVLDGSWKHLFDEPSNEHEEEQGSENNRKRKAKGQATLDGHFKKAKI</sequence>
<dbReference type="GO" id="GO:0005634">
    <property type="term" value="C:nucleus"/>
    <property type="evidence" value="ECO:0007669"/>
    <property type="project" value="TreeGrafter"/>
</dbReference>
<dbReference type="PANTHER" id="PTHR11455:SF9">
    <property type="entry name" value="CRYPTOCHROME CIRCADIAN CLOCK 5 ISOFORM X1"/>
    <property type="match status" value="1"/>
</dbReference>
<dbReference type="Pfam" id="PF03441">
    <property type="entry name" value="FAD_binding_7"/>
    <property type="match status" value="1"/>
</dbReference>
<evidence type="ECO:0000256" key="4">
    <source>
        <dbReference type="PIRSR" id="PIRSR602081-1"/>
    </source>
</evidence>
<dbReference type="SUPFAM" id="SSF52425">
    <property type="entry name" value="Cryptochrome/photolyase, N-terminal domain"/>
    <property type="match status" value="1"/>
</dbReference>
<accession>A0A8H8U0V8</accession>
<dbReference type="GO" id="GO:0003677">
    <property type="term" value="F:DNA binding"/>
    <property type="evidence" value="ECO:0007669"/>
    <property type="project" value="TreeGrafter"/>
</dbReference>
<evidence type="ECO:0000256" key="2">
    <source>
        <dbReference type="ARBA" id="ARBA00022630"/>
    </source>
</evidence>
<feature type="domain" description="Photolyase/cryptochrome alpha/beta" evidence="7">
    <location>
        <begin position="4"/>
        <end position="136"/>
    </location>
</feature>
<keyword evidence="2 4" id="KW-0285">Flavoprotein</keyword>
<proteinExistence type="inferred from homology"/>
<dbReference type="Proteomes" id="UP000431533">
    <property type="component" value="Unassembled WGS sequence"/>
</dbReference>
<comment type="cofactor">
    <cofactor evidence="4">
        <name>FAD</name>
        <dbReference type="ChEBI" id="CHEBI:57692"/>
    </cofactor>
    <text evidence="4">Binds 1 FAD per subunit.</text>
</comment>
<feature type="site" description="Electron transfer via tryptophanyl radical" evidence="5">
    <location>
        <position position="432"/>
    </location>
</feature>
<dbReference type="RefSeq" id="XP_031008155.1">
    <property type="nucleotide sequence ID" value="XM_031146415.1"/>
</dbReference>
<dbReference type="InterPro" id="IPR014729">
    <property type="entry name" value="Rossmann-like_a/b/a_fold"/>
</dbReference>
<keyword evidence="3 4" id="KW-0274">FAD</keyword>
<dbReference type="GO" id="GO:0003904">
    <property type="term" value="F:deoxyribodipyrimidine photo-lyase activity"/>
    <property type="evidence" value="ECO:0007669"/>
    <property type="project" value="TreeGrafter"/>
</dbReference>
<dbReference type="Pfam" id="PF00875">
    <property type="entry name" value="DNA_photolyase"/>
    <property type="match status" value="1"/>
</dbReference>
<dbReference type="PANTHER" id="PTHR11455">
    <property type="entry name" value="CRYPTOCHROME"/>
    <property type="match status" value="1"/>
</dbReference>
<dbReference type="GO" id="GO:0005737">
    <property type="term" value="C:cytoplasm"/>
    <property type="evidence" value="ECO:0007669"/>
    <property type="project" value="TreeGrafter"/>
</dbReference>
<evidence type="ECO:0000313" key="8">
    <source>
        <dbReference type="EMBL" id="TVY29368.1"/>
    </source>
</evidence>
<gene>
    <name evidence="8" type="primary">CRY2</name>
    <name evidence="8" type="ORF">LHYA1_G001432</name>
</gene>
<keyword evidence="9" id="KW-1185">Reference proteome</keyword>
<evidence type="ECO:0000256" key="1">
    <source>
        <dbReference type="ARBA" id="ARBA00005862"/>
    </source>
</evidence>
<dbReference type="InterPro" id="IPR002081">
    <property type="entry name" value="Cryptochrome/DNA_photolyase_1"/>
</dbReference>
<dbReference type="GO" id="GO:0032922">
    <property type="term" value="P:circadian regulation of gene expression"/>
    <property type="evidence" value="ECO:0007669"/>
    <property type="project" value="TreeGrafter"/>
</dbReference>